<evidence type="ECO:0000313" key="2">
    <source>
        <dbReference type="Proteomes" id="UP000244902"/>
    </source>
</evidence>
<dbReference type="EMBL" id="CP022188">
    <property type="protein sequence ID" value="AWI79496.1"/>
    <property type="molecule type" value="Genomic_DNA"/>
</dbReference>
<sequence length="235" mass="26333">MTSDLRAPATFHYIAFYDLLADAAFQHRCATAESDSFRMNRYARASVIAAALSVECAANCLIHSLELSATLRTELDKLSPLAKVETYLQLSEFGALDRGRVEVQRMKELITARNEYVHPKVAAIGAVVEEPKDAGHEWHVPFSIDGEHWSGLQIPKKAMFWSNANSQTTLRAIAEFFRYLFVELMKSTSEQLHGILPSRIQIGDVHMLAVFEEFKREIAGASEFGADFSYLGLTE</sequence>
<protein>
    <submittedName>
        <fullName evidence="1">Uncharacterized protein</fullName>
    </submittedName>
</protein>
<proteinExistence type="predicted"/>
<dbReference type="Proteomes" id="UP000244902">
    <property type="component" value="Chromosome"/>
</dbReference>
<name>A0A2U8H2U4_9RHOO</name>
<accession>A0A2U8H2U4</accession>
<evidence type="ECO:0000313" key="1">
    <source>
        <dbReference type="EMBL" id="AWI79496.1"/>
    </source>
</evidence>
<gene>
    <name evidence="1" type="ORF">CEW87_09010</name>
</gene>
<dbReference type="AlphaFoldDB" id="A0A2U8H2U4"/>
<organism evidence="1 2">
    <name type="scientific">Parazoarcus communis</name>
    <dbReference type="NCBI Taxonomy" id="41977"/>
    <lineage>
        <taxon>Bacteria</taxon>
        <taxon>Pseudomonadati</taxon>
        <taxon>Pseudomonadota</taxon>
        <taxon>Betaproteobacteria</taxon>
        <taxon>Rhodocyclales</taxon>
        <taxon>Zoogloeaceae</taxon>
        <taxon>Parazoarcus</taxon>
    </lineage>
</organism>
<reference evidence="1 2" key="1">
    <citation type="submission" date="2017-06" db="EMBL/GenBank/DDBJ databases">
        <title>Azoarcus sp. TSNA42 complete genome sequence.</title>
        <authorList>
            <person name="Woo J.-H."/>
            <person name="Kim H.-S."/>
        </authorList>
    </citation>
    <scope>NUCLEOTIDE SEQUENCE [LARGE SCALE GENOMIC DNA]</scope>
    <source>
        <strain evidence="1 2">TSNA42</strain>
    </source>
</reference>